<keyword evidence="8" id="KW-0175">Coiled coil</keyword>
<feature type="coiled-coil region" evidence="8">
    <location>
        <begin position="24"/>
        <end position="83"/>
    </location>
</feature>
<protein>
    <recommendedName>
        <fullName evidence="7">endopeptidase La</fullName>
        <ecNumber evidence="7">3.4.21.53</ecNumber>
    </recommendedName>
</protein>
<dbReference type="Gene3D" id="1.10.8.60">
    <property type="match status" value="1"/>
</dbReference>
<keyword evidence="5" id="KW-0067">ATP-binding</keyword>
<dbReference type="AlphaFoldDB" id="A0A0F8YQ95"/>
<name>A0A0F8YQ95_9ZZZZ</name>
<feature type="non-terminal residue" evidence="10">
    <location>
        <position position="340"/>
    </location>
</feature>
<dbReference type="Pfam" id="PF00004">
    <property type="entry name" value="AAA"/>
    <property type="match status" value="1"/>
</dbReference>
<keyword evidence="3" id="KW-0378">Hydrolase</keyword>
<dbReference type="InterPro" id="IPR003593">
    <property type="entry name" value="AAA+_ATPase"/>
</dbReference>
<dbReference type="Gene3D" id="3.40.50.300">
    <property type="entry name" value="P-loop containing nucleotide triphosphate hydrolases"/>
    <property type="match status" value="1"/>
</dbReference>
<dbReference type="PANTHER" id="PTHR43718:SF2">
    <property type="entry name" value="LON PROTEASE HOMOLOG, MITOCHONDRIAL"/>
    <property type="match status" value="1"/>
</dbReference>
<evidence type="ECO:0000256" key="1">
    <source>
        <dbReference type="ARBA" id="ARBA00022670"/>
    </source>
</evidence>
<dbReference type="GO" id="GO:0004176">
    <property type="term" value="F:ATP-dependent peptidase activity"/>
    <property type="evidence" value="ECO:0007669"/>
    <property type="project" value="InterPro"/>
</dbReference>
<evidence type="ECO:0000256" key="6">
    <source>
        <dbReference type="ARBA" id="ARBA00050665"/>
    </source>
</evidence>
<accession>A0A0F8YQ95</accession>
<evidence type="ECO:0000313" key="10">
    <source>
        <dbReference type="EMBL" id="KKK50251.1"/>
    </source>
</evidence>
<feature type="domain" description="AAA+ ATPase" evidence="9">
    <location>
        <begin position="167"/>
        <end position="312"/>
    </location>
</feature>
<dbReference type="SMART" id="SM00382">
    <property type="entry name" value="AAA"/>
    <property type="match status" value="1"/>
</dbReference>
<dbReference type="PANTHER" id="PTHR43718">
    <property type="entry name" value="LON PROTEASE"/>
    <property type="match status" value="1"/>
</dbReference>
<proteinExistence type="predicted"/>
<dbReference type="GO" id="GO:0016887">
    <property type="term" value="F:ATP hydrolysis activity"/>
    <property type="evidence" value="ECO:0007669"/>
    <property type="project" value="InterPro"/>
</dbReference>
<dbReference type="InterPro" id="IPR027065">
    <property type="entry name" value="Lon_Prtase"/>
</dbReference>
<dbReference type="CDD" id="cd19500">
    <property type="entry name" value="RecA-like_Lon"/>
    <property type="match status" value="1"/>
</dbReference>
<evidence type="ECO:0000256" key="2">
    <source>
        <dbReference type="ARBA" id="ARBA00022741"/>
    </source>
</evidence>
<keyword evidence="2" id="KW-0547">Nucleotide-binding</keyword>
<evidence type="ECO:0000256" key="3">
    <source>
        <dbReference type="ARBA" id="ARBA00022801"/>
    </source>
</evidence>
<feature type="non-terminal residue" evidence="10">
    <location>
        <position position="1"/>
    </location>
</feature>
<dbReference type="InterPro" id="IPR027417">
    <property type="entry name" value="P-loop_NTPase"/>
</dbReference>
<dbReference type="EC" id="3.4.21.53" evidence="7"/>
<evidence type="ECO:0000259" key="9">
    <source>
        <dbReference type="SMART" id="SM00382"/>
    </source>
</evidence>
<evidence type="ECO:0000256" key="8">
    <source>
        <dbReference type="SAM" id="Coils"/>
    </source>
</evidence>
<evidence type="ECO:0000256" key="4">
    <source>
        <dbReference type="ARBA" id="ARBA00022825"/>
    </source>
</evidence>
<dbReference type="GO" id="GO:0006515">
    <property type="term" value="P:protein quality control for misfolded or incompletely synthesized proteins"/>
    <property type="evidence" value="ECO:0007669"/>
    <property type="project" value="TreeGrafter"/>
</dbReference>
<dbReference type="Gene3D" id="1.20.58.1480">
    <property type="match status" value="1"/>
</dbReference>
<dbReference type="EMBL" id="LAZR01068113">
    <property type="protein sequence ID" value="KKK50251.1"/>
    <property type="molecule type" value="Genomic_DNA"/>
</dbReference>
<dbReference type="GO" id="GO:0005524">
    <property type="term" value="F:ATP binding"/>
    <property type="evidence" value="ECO:0007669"/>
    <property type="project" value="UniProtKB-KW"/>
</dbReference>
<dbReference type="InterPro" id="IPR003959">
    <property type="entry name" value="ATPase_AAA_core"/>
</dbReference>
<organism evidence="10">
    <name type="scientific">marine sediment metagenome</name>
    <dbReference type="NCBI Taxonomy" id="412755"/>
    <lineage>
        <taxon>unclassified sequences</taxon>
        <taxon>metagenomes</taxon>
        <taxon>ecological metagenomes</taxon>
    </lineage>
</organism>
<keyword evidence="4" id="KW-0720">Serine protease</keyword>
<evidence type="ECO:0000256" key="5">
    <source>
        <dbReference type="ARBA" id="ARBA00022840"/>
    </source>
</evidence>
<reference evidence="10" key="1">
    <citation type="journal article" date="2015" name="Nature">
        <title>Complex archaea that bridge the gap between prokaryotes and eukaryotes.</title>
        <authorList>
            <person name="Spang A."/>
            <person name="Saw J.H."/>
            <person name="Jorgensen S.L."/>
            <person name="Zaremba-Niedzwiedzka K."/>
            <person name="Martijn J."/>
            <person name="Lind A.E."/>
            <person name="van Eijk R."/>
            <person name="Schleper C."/>
            <person name="Guy L."/>
            <person name="Ettema T.J."/>
        </authorList>
    </citation>
    <scope>NUCLEOTIDE SEQUENCE</scope>
</reference>
<dbReference type="SUPFAM" id="SSF52540">
    <property type="entry name" value="P-loop containing nucleoside triphosphate hydrolases"/>
    <property type="match status" value="1"/>
</dbReference>
<dbReference type="GO" id="GO:0004252">
    <property type="term" value="F:serine-type endopeptidase activity"/>
    <property type="evidence" value="ECO:0007669"/>
    <property type="project" value="UniProtKB-EC"/>
</dbReference>
<comment type="caution">
    <text evidence="10">The sequence shown here is derived from an EMBL/GenBank/DDBJ whole genome shotgun (WGS) entry which is preliminary data.</text>
</comment>
<keyword evidence="1" id="KW-0645">Protease</keyword>
<evidence type="ECO:0000256" key="7">
    <source>
        <dbReference type="ARBA" id="ARBA00066743"/>
    </source>
</evidence>
<dbReference type="FunFam" id="3.40.50.300:FF:000021">
    <property type="entry name" value="Lon protease homolog"/>
    <property type="match status" value="1"/>
</dbReference>
<comment type="catalytic activity">
    <reaction evidence="6">
        <text>Hydrolysis of proteins in presence of ATP.</text>
        <dbReference type="EC" id="3.4.21.53"/>
    </reaction>
</comment>
<sequence>LLETVDVKKRIEKVLNLLHREKELMKLQKKIQEGINEKVNKQQREFFLREQLKAIKKELGMEVDAKKTEYNKFKERLDSLELEGEVKDKSFEELEKLELMDERSPEYSVTRNYLEAICSLPWNKFSSEDIDIPKARRILNRDHYDLDEVKERILEFLSVKKLKPGSKGSILCLVGPPGVGKTSVGKSIARAMGRKFFRFSLGGMRDEAEIKGHRRTYIGAMPGKIIQALKIVATKNPVIMLDEIDKLGMSYQGDPSSALLEVLDPEQNIEFRDHYLDLPFDLSRILFITTANTLDTVPAPLFDRMEVIRLSGYIEEEKIEIGKRYIIPRSLEKHGLKTSD</sequence>
<gene>
    <name evidence="10" type="ORF">LCGC14_3126890</name>
</gene>
<dbReference type="Gene3D" id="1.20.5.5270">
    <property type="match status" value="1"/>
</dbReference>